<dbReference type="KEGG" id="hse:Hsero_2700"/>
<dbReference type="InterPro" id="IPR029150">
    <property type="entry name" value="dCache_3"/>
</dbReference>
<dbReference type="FunFam" id="3.20.20.450:FF:000001">
    <property type="entry name" value="Cyclic di-GMP phosphodiesterase yahA"/>
    <property type="match status" value="1"/>
</dbReference>
<dbReference type="PROSITE" id="PS50887">
    <property type="entry name" value="GGDEF"/>
    <property type="match status" value="1"/>
</dbReference>
<dbReference type="InterPro" id="IPR001633">
    <property type="entry name" value="EAL_dom"/>
</dbReference>
<dbReference type="InterPro" id="IPR043128">
    <property type="entry name" value="Rev_trsase/Diguanyl_cyclase"/>
</dbReference>
<dbReference type="Pfam" id="PF00563">
    <property type="entry name" value="EAL"/>
    <property type="match status" value="1"/>
</dbReference>
<dbReference type="SUPFAM" id="SSF55073">
    <property type="entry name" value="Nucleotide cyclase"/>
    <property type="match status" value="1"/>
</dbReference>
<feature type="domain" description="GGDEF" evidence="4">
    <location>
        <begin position="390"/>
        <end position="522"/>
    </location>
</feature>
<dbReference type="PANTHER" id="PTHR44757:SF2">
    <property type="entry name" value="BIOFILM ARCHITECTURE MAINTENANCE PROTEIN MBAA"/>
    <property type="match status" value="1"/>
</dbReference>
<dbReference type="Proteomes" id="UP000000329">
    <property type="component" value="Chromosome"/>
</dbReference>
<dbReference type="eggNOG" id="COG5000">
    <property type="taxonomic scope" value="Bacteria"/>
</dbReference>
<dbReference type="eggNOG" id="COG5001">
    <property type="taxonomic scope" value="Bacteria"/>
</dbReference>
<evidence type="ECO:0000259" key="4">
    <source>
        <dbReference type="PROSITE" id="PS50887"/>
    </source>
</evidence>
<dbReference type="Pfam" id="PF14827">
    <property type="entry name" value="dCache_3"/>
    <property type="match status" value="1"/>
</dbReference>
<dbReference type="CDD" id="cd06225">
    <property type="entry name" value="HAMP"/>
    <property type="match status" value="1"/>
</dbReference>
<dbReference type="Gene3D" id="6.10.340.10">
    <property type="match status" value="1"/>
</dbReference>
<dbReference type="SUPFAM" id="SSF141868">
    <property type="entry name" value="EAL domain-like"/>
    <property type="match status" value="1"/>
</dbReference>
<reference evidence="5 6" key="1">
    <citation type="submission" date="2010-04" db="EMBL/GenBank/DDBJ databases">
        <title>The genome of Herbaspirillum seropedicae SmR1, an endophytic, nitrogen-fixing, plant-growth promoting beta-Proteobacteria.</title>
        <authorList>
            <person name="Pedrosa F.O."/>
            <person name="Monteiro R.A."/>
            <person name="Wassem R."/>
            <person name="Cruz L.M."/>
            <person name="Ayub R.A."/>
            <person name="Colauto N.B."/>
            <person name="Fernandez M.A."/>
            <person name="Fungaro M.H.P."/>
            <person name="Grisard E.C."/>
            <person name="Hungria M."/>
            <person name="Madeira H.M.F."/>
            <person name="Nodari R.O."/>
            <person name="Osaku C.A."/>
            <person name="Petzl-Erler M.L."/>
            <person name="Terenzi H."/>
            <person name="Vieira L.G.E."/>
            <person name="Almeida M.I.M."/>
            <person name="Alves L.R."/>
            <person name="Arantes O.M.N."/>
            <person name="Balsanelli E."/>
            <person name="Barcellos F.G."/>
            <person name="Baura V.A."/>
            <person name="Binde D.R."/>
            <person name="Campo R.J."/>
            <person name="Chubatsu L.S."/>
            <person name="Chueire L.M.O."/>
            <person name="Ciferri R.R."/>
            <person name="Correa L.C."/>
            <person name="da Conceicao Silva J.L."/>
            <person name="Dabul A.N.G."/>
            <person name="Dambros B.P."/>
            <person name="Faoro H."/>
            <person name="Favetti A."/>
            <person name="Friedermann G."/>
            <person name="Furlaneto M.C."/>
            <person name="Gasques L.S."/>
            <person name="Gimenes C.C.T."/>
            <person name="Gioppo N.M.R."/>
            <person name="Glienke-Blanco C."/>
            <person name="Godoy L.P."/>
            <person name="Guerra M.P."/>
            <person name="Karp S."/>
            <person name="Kava-Cordeiro V."/>
            <person name="Margarido V.P."/>
            <person name="Mathioni S.M."/>
            <person name="Menck-Soares M.A."/>
            <person name="Murace N.K."/>
            <person name="Nicolas M.F."/>
            <person name="Oliveira C.E.C."/>
            <person name="Pagnan N.A.B."/>
            <person name="Pamphile J.A."/>
            <person name="Patussi E.V."/>
            <person name="Pereira L.F.P."/>
            <person name="Pereira-Ferrari L."/>
            <person name="Pinto F.G.S."/>
            <person name="Precoma C."/>
            <person name="Prioli A.J."/>
            <person name="Prioli S.M.A.P."/>
            <person name="Raittz R.T."/>
            <person name="Ramos H.J.O."/>
            <person name="Ribeiro E.M.S.F."/>
            <person name="Rigo L.U."/>
            <person name="Rocha C.L.M.S.C."/>
            <person name="Rocha S.N."/>
            <person name="Santos K."/>
            <person name="Satori D."/>
            <person name="Silva A.G."/>
            <person name="Simao R.C.G."/>
            <person name="Soares M.A.M."/>
            <person name="Souza E.M."/>
            <person name="Steffens M.B.R."/>
            <person name="Steindel M."/>
            <person name="Tadra-Sfeir M.Z."/>
            <person name="Takahashi E.K."/>
            <person name="Torres R.A."/>
            <person name="Valle J.S."/>
            <person name="Vernal J.I."/>
            <person name="Vilas-Boas L.A."/>
            <person name="Watanabe M.A.E."/>
            <person name="Weiss V.A."/>
            <person name="Yates M.A."/>
            <person name="Souza E.M."/>
        </authorList>
    </citation>
    <scope>NUCLEOTIDE SEQUENCE [LARGE SCALE GENOMIC DNA]</scope>
    <source>
        <strain evidence="5 6">SmR1</strain>
    </source>
</reference>
<dbReference type="InterPro" id="IPR000160">
    <property type="entry name" value="GGDEF_dom"/>
</dbReference>
<keyword evidence="1 5" id="KW-0812">Transmembrane</keyword>
<dbReference type="PROSITE" id="PS50883">
    <property type="entry name" value="EAL"/>
    <property type="match status" value="1"/>
</dbReference>
<evidence type="ECO:0000259" key="3">
    <source>
        <dbReference type="PROSITE" id="PS50885"/>
    </source>
</evidence>
<gene>
    <name evidence="5" type="ordered locus">Hsero_2700</name>
</gene>
<dbReference type="Pfam" id="PF00672">
    <property type="entry name" value="HAMP"/>
    <property type="match status" value="1"/>
</dbReference>
<keyword evidence="1" id="KW-0472">Membrane</keyword>
<dbReference type="STRING" id="757424.Hsero_2700"/>
<name>D8IXU4_HERSS</name>
<dbReference type="CDD" id="cd01948">
    <property type="entry name" value="EAL"/>
    <property type="match status" value="1"/>
</dbReference>
<protein>
    <submittedName>
        <fullName evidence="5">Phosphodiesterase transmembrane protein</fullName>
    </submittedName>
</protein>
<evidence type="ECO:0000259" key="2">
    <source>
        <dbReference type="PROSITE" id="PS50883"/>
    </source>
</evidence>
<dbReference type="SMART" id="SM00304">
    <property type="entry name" value="HAMP"/>
    <property type="match status" value="1"/>
</dbReference>
<dbReference type="NCBIfam" id="TIGR00254">
    <property type="entry name" value="GGDEF"/>
    <property type="match status" value="1"/>
</dbReference>
<evidence type="ECO:0000313" key="6">
    <source>
        <dbReference type="Proteomes" id="UP000000329"/>
    </source>
</evidence>
<organism evidence="5 6">
    <name type="scientific">Herbaspirillum seropedicae (strain SmR1)</name>
    <dbReference type="NCBI Taxonomy" id="757424"/>
    <lineage>
        <taxon>Bacteria</taxon>
        <taxon>Pseudomonadati</taxon>
        <taxon>Pseudomonadota</taxon>
        <taxon>Betaproteobacteria</taxon>
        <taxon>Burkholderiales</taxon>
        <taxon>Oxalobacteraceae</taxon>
        <taxon>Herbaspirillum</taxon>
    </lineage>
</organism>
<feature type="transmembrane region" description="Helical" evidence="1">
    <location>
        <begin position="12"/>
        <end position="34"/>
    </location>
</feature>
<dbReference type="SMART" id="SM00052">
    <property type="entry name" value="EAL"/>
    <property type="match status" value="1"/>
</dbReference>
<feature type="domain" description="EAL" evidence="2">
    <location>
        <begin position="531"/>
        <end position="784"/>
    </location>
</feature>
<keyword evidence="1" id="KW-1133">Transmembrane helix</keyword>
<dbReference type="SUPFAM" id="SSF158472">
    <property type="entry name" value="HAMP domain-like"/>
    <property type="match status" value="1"/>
</dbReference>
<dbReference type="Gene3D" id="3.20.20.450">
    <property type="entry name" value="EAL domain"/>
    <property type="match status" value="1"/>
</dbReference>
<dbReference type="InterPro" id="IPR052155">
    <property type="entry name" value="Biofilm_reg_signaling"/>
</dbReference>
<accession>D8IXU4</accession>
<dbReference type="HOGENOM" id="CLU_000445_70_46_4"/>
<evidence type="ECO:0000256" key="1">
    <source>
        <dbReference type="SAM" id="Phobius"/>
    </source>
</evidence>
<dbReference type="InterPro" id="IPR003660">
    <property type="entry name" value="HAMP_dom"/>
</dbReference>
<dbReference type="InterPro" id="IPR029787">
    <property type="entry name" value="Nucleotide_cyclase"/>
</dbReference>
<dbReference type="GO" id="GO:0016020">
    <property type="term" value="C:membrane"/>
    <property type="evidence" value="ECO:0007669"/>
    <property type="project" value="InterPro"/>
</dbReference>
<evidence type="ECO:0000313" key="5">
    <source>
        <dbReference type="EMBL" id="ADJ64196.1"/>
    </source>
</evidence>
<feature type="domain" description="HAMP" evidence="3">
    <location>
        <begin position="301"/>
        <end position="353"/>
    </location>
</feature>
<sequence length="797" mass="87426">MVRLYRLESKIVALFITLLVVVQLAGFVAIRTAIDRNARASISEELAVGERVFARQLDQNAQKLTQGARLLASDFGFRQAIGTDDRETIASVLSNHGARIGASMAMLIGNDGQIRASTVEYPDTDLQRSSLELVRKAGNGNGASENAVVGDRLFQIVAVPIKAPVTIAWVVMGFPIDHQLVSDMRELSSLQVSILVSQRGGVGWNADVSTLTAPAASMLLKEVGQPAMRAGGLIDLQIDGNQYRARLLPLAQASNGQQAVAVLQRSVSEAVEPYQRLQLILLSITVLGVLGAAVASAVLARRITSPLRDLADVAKRLGEGDYSEGLFIRRQDEIGRLGNAFETMRLEIASRELKISRLAYQDQLTGLPNRVQFADLLRDAIAEAARTPGAACYILMMDLDRFQQVNDVLGHSFGDDLLRQVALRLSAQLLHPGAKLSRLGGDEFAILLPGVDQEGAVEQALQILRALEQPLSLHQQTVDLGAGIGISGYPAHGQSSDVLLSHAEVAMYIAKRKGSGLVIYDPAIDQSSQESLSLLSELRRALERDEFMLYLQPKLELCSGQVVGAEALVRWIHPEKGFIGPDNFIPFAETTGFIRMLTLWMMEQVARLSEQLQQQGVQLKFSVNLSTRDLLDQELPTAFAAILQRHRLQPAALCLEITESAIMDDPARAQNTLERLSNMGFALSIDDFGTGYSSLAYLKRLPVDELKIDKSFVMKMAQDQDDAKIVRSTVDLGHNLGLRVVAEGVESEEVWFLLRQMGCDQGQGYFMGKPMPVQHFLAWREQWRAPDMLDQSENMAV</sequence>
<dbReference type="Pfam" id="PF00990">
    <property type="entry name" value="GGDEF"/>
    <property type="match status" value="1"/>
</dbReference>
<dbReference type="EMBL" id="CP002039">
    <property type="protein sequence ID" value="ADJ64196.1"/>
    <property type="molecule type" value="Genomic_DNA"/>
</dbReference>
<dbReference type="AlphaFoldDB" id="D8IXU4"/>
<proteinExistence type="predicted"/>
<dbReference type="PROSITE" id="PS50885">
    <property type="entry name" value="HAMP"/>
    <property type="match status" value="1"/>
</dbReference>
<dbReference type="GO" id="GO:0007165">
    <property type="term" value="P:signal transduction"/>
    <property type="evidence" value="ECO:0007669"/>
    <property type="project" value="InterPro"/>
</dbReference>
<dbReference type="SMART" id="SM00267">
    <property type="entry name" value="GGDEF"/>
    <property type="match status" value="1"/>
</dbReference>
<dbReference type="Gene3D" id="3.30.70.270">
    <property type="match status" value="1"/>
</dbReference>
<dbReference type="CDD" id="cd01949">
    <property type="entry name" value="GGDEF"/>
    <property type="match status" value="1"/>
</dbReference>
<keyword evidence="6" id="KW-1185">Reference proteome</keyword>
<dbReference type="InterPro" id="IPR035919">
    <property type="entry name" value="EAL_sf"/>
</dbReference>
<dbReference type="PANTHER" id="PTHR44757">
    <property type="entry name" value="DIGUANYLATE CYCLASE DGCP"/>
    <property type="match status" value="1"/>
</dbReference>